<sequence>MRDEPNPTTVKTVKTMLRNRLGTALIAFASRPAFYRQQLFFPLLKCTYSEDFTQKTKLHSTNDVQNPETQDNSTSSTTQPWYMNVGREQLQDNSFPQQKIELPEDAPESLQILATFLRDELGLTDILIFETKDLKDGQTTAVAKFSDFIVLASAKSGKHCYKSFVEVNTLLKQKFKVQPHVEGNVSANELRRRQRRLARHTNLSKSQGSRPAVTRSATQADSWYLIDCRVNNIFLNIMSETRRQQLNLEELYAPPEDKHLFRRQQIDSDISVGEDDDNVLAGLKRLAARNQKRLYSTIPEKRLLVDRLLQQDFKAANRLAAADGALSTLKTSLEALKLIPINTTVQVQDWLNFFNGVWSPEFGLDTEYWHLRLHFLKLLNSCEGSRLTLEEFFTNFLQFKLASGNLLTKTDLLEFLQTAYANLQEGQELTTVNRVVIQALQLFKGIEPELLLDPEVICLLLKTMNGPYASLESLNGMIDFICAEYSSHIPIPVIETILQSLAQRQEYMKALKFWENGIKLRNASDYRPWSFFVNMIADSRDTKFIRNVLNEGHLLWIKRNDVIVGPELGRALEYLFDTVDPKNIAYSDLRAFLTQD</sequence>
<evidence type="ECO:0000256" key="8">
    <source>
        <dbReference type="SAM" id="MobiDB-lite"/>
    </source>
</evidence>
<dbReference type="EMBL" id="LN736361">
    <property type="protein sequence ID" value="CEP60938.1"/>
    <property type="molecule type" value="Genomic_DNA"/>
</dbReference>
<keyword evidence="4 7" id="KW-0809">Transit peptide</keyword>
<reference evidence="10 11" key="1">
    <citation type="submission" date="2014-12" db="EMBL/GenBank/DDBJ databases">
        <authorList>
            <person name="Neuveglise Cecile"/>
        </authorList>
    </citation>
    <scope>NUCLEOTIDE SEQUENCE [LARGE SCALE GENOMIC DNA]</scope>
    <source>
        <strain evidence="10 11">CBS 12615</strain>
    </source>
</reference>
<dbReference type="RefSeq" id="XP_022627176.1">
    <property type="nucleotide sequence ID" value="XM_022773673.1"/>
</dbReference>
<dbReference type="SUPFAM" id="SSF81301">
    <property type="entry name" value="Nucleotidyltransferase"/>
    <property type="match status" value="1"/>
</dbReference>
<evidence type="ECO:0000256" key="4">
    <source>
        <dbReference type="ARBA" id="ARBA00022946"/>
    </source>
</evidence>
<dbReference type="GO" id="GO:0005743">
    <property type="term" value="C:mitochondrial inner membrane"/>
    <property type="evidence" value="ECO:0007669"/>
    <property type="project" value="UniProtKB-SubCell"/>
</dbReference>
<evidence type="ECO:0000256" key="2">
    <source>
        <dbReference type="ARBA" id="ARBA00010787"/>
    </source>
</evidence>
<dbReference type="InterPro" id="IPR043519">
    <property type="entry name" value="NT_sf"/>
</dbReference>
<dbReference type="GO" id="GO:0033615">
    <property type="term" value="P:mitochondrial proton-transporting ATP synthase complex assembly"/>
    <property type="evidence" value="ECO:0007669"/>
    <property type="project" value="EnsemblFungi"/>
</dbReference>
<evidence type="ECO:0000256" key="5">
    <source>
        <dbReference type="ARBA" id="ARBA00023128"/>
    </source>
</evidence>
<protein>
    <recommendedName>
        <fullName evidence="7">ATPase synthesis protein 25</fullName>
    </recommendedName>
</protein>
<evidence type="ECO:0000256" key="6">
    <source>
        <dbReference type="ARBA" id="ARBA00023136"/>
    </source>
</evidence>
<comment type="similarity">
    <text evidence="2 7">Belongs to the ATP25 family.</text>
</comment>
<comment type="subcellular location">
    <subcellularLocation>
        <location evidence="1 7">Mitochondrion inner membrane</location>
        <topology evidence="1 7">Peripheral membrane protein</topology>
        <orientation evidence="1 7">Matrix side</orientation>
    </subcellularLocation>
</comment>
<dbReference type="PANTHER" id="PTHR28087">
    <property type="entry name" value="ATPASE SYNTHESIS PROTEIN 25, MITOCHONDRIAL"/>
    <property type="match status" value="1"/>
</dbReference>
<dbReference type="InterPro" id="IPR025210">
    <property type="entry name" value="ATP25_mRNA_stabil_dom"/>
</dbReference>
<gene>
    <name evidence="10" type="ORF">LALA0_S02e03092g</name>
</gene>
<dbReference type="GO" id="GO:0048255">
    <property type="term" value="P:mRNA stabilization"/>
    <property type="evidence" value="ECO:0007669"/>
    <property type="project" value="EnsemblFungi"/>
</dbReference>
<keyword evidence="6 7" id="KW-0472">Membrane</keyword>
<evidence type="ECO:0000313" key="11">
    <source>
        <dbReference type="Proteomes" id="UP000054304"/>
    </source>
</evidence>
<proteinExistence type="inferred from homology"/>
<dbReference type="InterPro" id="IPR040152">
    <property type="entry name" value="Atp25"/>
</dbReference>
<comment type="function">
    <text evidence="7">Mitochondrial mRNA stabilization factor.</text>
</comment>
<dbReference type="AlphaFoldDB" id="A0A0C7MM64"/>
<evidence type="ECO:0000256" key="3">
    <source>
        <dbReference type="ARBA" id="ARBA00022792"/>
    </source>
</evidence>
<feature type="region of interest" description="Disordered" evidence="8">
    <location>
        <begin position="59"/>
        <end position="79"/>
    </location>
</feature>
<dbReference type="STRING" id="1245769.A0A0C7MM64"/>
<feature type="domain" description="ATP25 mRNA stabilisation" evidence="9">
    <location>
        <begin position="305"/>
        <end position="579"/>
    </location>
</feature>
<evidence type="ECO:0000256" key="7">
    <source>
        <dbReference type="RuleBase" id="RU367062"/>
    </source>
</evidence>
<keyword evidence="11" id="KW-1185">Reference proteome</keyword>
<name>A0A0C7MM64_9SACH</name>
<dbReference type="Gene3D" id="3.30.460.10">
    <property type="entry name" value="Beta Polymerase, domain 2"/>
    <property type="match status" value="1"/>
</dbReference>
<dbReference type="HOGENOM" id="CLU_487522_0_0_1"/>
<dbReference type="Proteomes" id="UP000054304">
    <property type="component" value="Unassembled WGS sequence"/>
</dbReference>
<dbReference type="GeneID" id="34684349"/>
<keyword evidence="5 7" id="KW-0496">Mitochondrion</keyword>
<keyword evidence="3 7" id="KW-0999">Mitochondrion inner membrane</keyword>
<evidence type="ECO:0000256" key="1">
    <source>
        <dbReference type="ARBA" id="ARBA00004443"/>
    </source>
</evidence>
<dbReference type="GO" id="GO:0140053">
    <property type="term" value="P:mitochondrial gene expression"/>
    <property type="evidence" value="ECO:0007669"/>
    <property type="project" value="UniProtKB-UniRule"/>
</dbReference>
<evidence type="ECO:0000313" key="10">
    <source>
        <dbReference type="EMBL" id="CEP60938.1"/>
    </source>
</evidence>
<dbReference type="Pfam" id="PF13929">
    <property type="entry name" value="mRNA_stabil"/>
    <property type="match status" value="1"/>
</dbReference>
<evidence type="ECO:0000259" key="9">
    <source>
        <dbReference type="Pfam" id="PF13929"/>
    </source>
</evidence>
<organism evidence="10 11">
    <name type="scientific">Lachancea lanzarotensis</name>
    <dbReference type="NCBI Taxonomy" id="1245769"/>
    <lineage>
        <taxon>Eukaryota</taxon>
        <taxon>Fungi</taxon>
        <taxon>Dikarya</taxon>
        <taxon>Ascomycota</taxon>
        <taxon>Saccharomycotina</taxon>
        <taxon>Saccharomycetes</taxon>
        <taxon>Saccharomycetales</taxon>
        <taxon>Saccharomycetaceae</taxon>
        <taxon>Lachancea</taxon>
    </lineage>
</organism>
<dbReference type="PANTHER" id="PTHR28087:SF1">
    <property type="entry name" value="ATPASE SYNTHESIS PROTEIN 25, MITOCHONDRIAL"/>
    <property type="match status" value="1"/>
</dbReference>
<accession>A0A0C7MM64</accession>
<dbReference type="OrthoDB" id="107372at2759"/>
<dbReference type="Pfam" id="PF02410">
    <property type="entry name" value="RsfS"/>
    <property type="match status" value="1"/>
</dbReference>